<dbReference type="PROSITE" id="PS01186">
    <property type="entry name" value="EGF_2"/>
    <property type="match status" value="23"/>
</dbReference>
<feature type="disulfide bond" evidence="7">
    <location>
        <begin position="1206"/>
        <end position="1215"/>
    </location>
</feature>
<feature type="disulfide bond" evidence="7">
    <location>
        <begin position="1875"/>
        <end position="1884"/>
    </location>
</feature>
<feature type="disulfide bond" evidence="7">
    <location>
        <begin position="840"/>
        <end position="849"/>
    </location>
</feature>
<dbReference type="FunFam" id="2.10.25.10:FF:000125">
    <property type="entry name" value="Neurogenic locus notch protein-like"/>
    <property type="match status" value="1"/>
</dbReference>
<dbReference type="GO" id="GO:0005886">
    <property type="term" value="C:plasma membrane"/>
    <property type="evidence" value="ECO:0007669"/>
    <property type="project" value="UniProtKB-ARBA"/>
</dbReference>
<dbReference type="FunFam" id="2.10.25.10:FF:000123">
    <property type="entry name" value="Crumbs homolog 1 (Drosophila)"/>
    <property type="match status" value="1"/>
</dbReference>
<feature type="domain" description="EGF-like" evidence="8">
    <location>
        <begin position="1491"/>
        <end position="1527"/>
    </location>
</feature>
<feature type="disulfide bond" evidence="7">
    <location>
        <begin position="435"/>
        <end position="444"/>
    </location>
</feature>
<feature type="disulfide bond" evidence="7">
    <location>
        <begin position="1284"/>
        <end position="1293"/>
    </location>
</feature>
<feature type="domain" description="EGF-like" evidence="8">
    <location>
        <begin position="1296"/>
        <end position="1333"/>
    </location>
</feature>
<evidence type="ECO:0000256" key="2">
    <source>
        <dbReference type="ARBA" id="ARBA00022536"/>
    </source>
</evidence>
<feature type="disulfide bond" evidence="7">
    <location>
        <begin position="1362"/>
        <end position="1371"/>
    </location>
</feature>
<dbReference type="InterPro" id="IPR013032">
    <property type="entry name" value="EGF-like_CS"/>
</dbReference>
<comment type="similarity">
    <text evidence="1">Belongs to the NOTCH family.</text>
</comment>
<dbReference type="InterPro" id="IPR009030">
    <property type="entry name" value="Growth_fac_rcpt_cys_sf"/>
</dbReference>
<dbReference type="SUPFAM" id="SSF57196">
    <property type="entry name" value="EGF/Laminin"/>
    <property type="match status" value="9"/>
</dbReference>
<evidence type="ECO:0000256" key="4">
    <source>
        <dbReference type="ARBA" id="ARBA00022737"/>
    </source>
</evidence>
<feature type="disulfide bond" evidence="7">
    <location>
        <begin position="1042"/>
        <end position="1051"/>
    </location>
</feature>
<dbReference type="GO" id="GO:0005509">
    <property type="term" value="F:calcium ion binding"/>
    <property type="evidence" value="ECO:0007669"/>
    <property type="project" value="InterPro"/>
</dbReference>
<dbReference type="InterPro" id="IPR001881">
    <property type="entry name" value="EGF-like_Ca-bd_dom"/>
</dbReference>
<feature type="disulfide bond" evidence="7">
    <location>
        <begin position="1798"/>
        <end position="1807"/>
    </location>
</feature>
<feature type="domain" description="EGF-like" evidence="8">
    <location>
        <begin position="1452"/>
        <end position="1489"/>
    </location>
</feature>
<feature type="disulfide bond" evidence="7">
    <location>
        <begin position="1760"/>
        <end position="1769"/>
    </location>
</feature>
<dbReference type="PROSITE" id="PS01187">
    <property type="entry name" value="EGF_CA"/>
    <property type="match status" value="12"/>
</dbReference>
<feature type="domain" description="EGF-like" evidence="8">
    <location>
        <begin position="1848"/>
        <end position="1885"/>
    </location>
</feature>
<feature type="domain" description="EGF-like" evidence="8">
    <location>
        <begin position="1257"/>
        <end position="1294"/>
    </location>
</feature>
<feature type="domain" description="EGF-like" evidence="8">
    <location>
        <begin position="447"/>
        <end position="483"/>
    </location>
</feature>
<dbReference type="SMART" id="SM00179">
    <property type="entry name" value="EGF_CA"/>
    <property type="match status" value="24"/>
</dbReference>
<feature type="disulfide bond" evidence="7">
    <location>
        <begin position="1401"/>
        <end position="1410"/>
    </location>
</feature>
<feature type="domain" description="EGF-like" evidence="8">
    <location>
        <begin position="1694"/>
        <end position="1731"/>
    </location>
</feature>
<keyword evidence="3" id="KW-0732">Signal</keyword>
<dbReference type="InterPro" id="IPR049883">
    <property type="entry name" value="NOTCH1_EGF-like"/>
</dbReference>
<evidence type="ECO:0000256" key="1">
    <source>
        <dbReference type="ARBA" id="ARBA00005847"/>
    </source>
</evidence>
<dbReference type="InterPro" id="IPR000742">
    <property type="entry name" value="EGF"/>
</dbReference>
<dbReference type="PIRSF" id="PIRSF036312">
    <property type="entry name" value="Fibrillin"/>
    <property type="match status" value="1"/>
</dbReference>
<keyword evidence="2 7" id="KW-0245">EGF-like domain</keyword>
<sequence length="1982" mass="218500">MPTKCVPTNRCGTHAPGWLSTAHPTRTGQIINGKACFHWSGNCCRWSSNIMIKRCNGFYIYKLGKTPCCYLRFCGNGGFGDDGCTDYLQLNDRTRAASVPRGNILKCDKYDMPGEAKWYRFTGASGSMMATSCVPKHYCGTHAPGWLSGAHPTSVGQTVNAKVCFHWGGSCCNWNTNIQIKKCHGFYVYKLHKTPVCWLRYCGNAGFDVCKVSNPCKNSATCVPKNGGYTCNCKPGYHGVNCEHDVNECNTRPCRNGGTCENLPGSYRCKCKPGFLGKHCEIAHDECKHYQVLSDRERAAGVHRGNTLKCDQRDLVTPKWYRFTGAAGTQMPTSCVPKHYCGTHAPGWLTGSHPTRVGEVVNRKVCFHWGSNCCSWSASVQIKRCNGFYVYKLVRTPVCWLRYCGNAGFNPCRTSRPCQNGGTCVNQNGGYKCNCKPGYQGINCQQDVNECLTRPCRNSGTCENLSGSYRCKCKPGYLGKHCEIVFDECKHYEVLNDKERAAGRHRGNFLKCDQRDLVTPKWYRFTGAAGSQMPTACVSKHYCGTHAPGWLSGSHPTRVGQVVNGKVCFHWGSNCCNWNAAIQIKKCNGFYVYKLARTPVCWLRYCGNAGFDVNECLRRPCRNGGTCENLSGSYRCKCKTGYLGKHCEIVFDECKHYEVLNDKERAAGRHRGNFLKCDQRDLVAPKWYRFTGAAGSQMPTACVPKHYCGTHAPGWLSGSHPTRVGQVVNGKVCFHWGSNCCNWNAAIQIKKCNGFYVYKLTRTPVCWLRYCGNAGFDPCKASKPCQNGATCVNQNGGYTCLCKPGYQGKNCEQDVNECVSKPCRNGGTCENLQGSYRCKCKSGFLGKHCEIVFDNCKHYEVLNDRERAAGVPRGNILKCDQRDLVTPKWYRFTGAAGTQMPTACVPKHYCGTHAPGWLSTAHPSVVGQVVNGKVCFHWGSRCCNWYANIQIKKCNGFYVYRLTRTPVCWLRFCGNSGFDPCKASRPCQNGATCVNNQDGYKCLCKPGYQGKNCEQDVNECSTRPCLNGGTCQNLPGSYKCNCKPGFLGSHCETAFDACLHYETLSDRERAASVHRGNTLKCDQRDLVTPKWYRITGAAGTMMPTSCVPKHYCGTHAPGWLSTAHPSVVGQVVNGKVCFHWGSRCCNWHANIQIKKCNGFFVYKLARTPVCYLRYCGNAEYGECKINKPCKNGATCIQRPDGYSCVCRSGFHGKHCENDINECLTTKPCKNGATCINSNGGYRCLCVPGFQGKNCETDVNECLINGICKNGGTCINTHGGYRCQCLNGYQGKHCEQDINECLKTKPCKNGATCVNNNGGYRCLCVPGFRGKNCETDVNECLINGICKNGGTCNNIRGGYRCQCLSGYQGKHCEQDINECLTTKPCKNGATCVNSNGGYRCLCVPGFQGKHCETDVNECLISGICKNGGSCINTHGGYRCQCLSGYQGKHCELDVNECITTRPCKNGATCVNKNGGYDCLCVPGFKGKNCERDVNECITRPCLNGGTCVNQRGSYQCVCLAGFTGKHCETQIDPCSSYVILDEKDRAAGNDAQVYKCDQRDIVTPAWYRFSGDAGDKMADSCVPQLHCGTHAPGWLNGDHPINDGEVIERQVCFHWGSSCCKWSTKIKIKKCKGFFVYELQRTPACRLRYCGNSNLPVNECVVTKPCKNGATCVDMKRGYQCLCAPGFTGKDCEQDVDECLISGLCKNGATCQNSAGGYQCKCPSGFKGKHCDQDIDECATNDPCRNGATCINIIGGFQCSCASGFEGKYCEQDEDECKVNPCKNSATCINLIGGFECQCVPGFQGKVCEQDIDECQGDPCLNSGNCSNTPGSYKCECIRGFEGKNCENDVDECKESNPCQNGGTCQNKKGTYHCSCPDGITGFNCEIKISFKELGCYRDRANDRTMTLLKNLRKYIDWRDMSKTVKNCSEIARGTPGVYYFAIQYYGECFGAPPGTKYDKFGEASNCWSGVGGANSNYVYTLY</sequence>
<feature type="domain" description="EGF-like" evidence="8">
    <location>
        <begin position="245"/>
        <end position="281"/>
    </location>
</feature>
<dbReference type="Pfam" id="PF12661">
    <property type="entry name" value="hEGF"/>
    <property type="match status" value="4"/>
</dbReference>
<dbReference type="PANTHER" id="PTHR12916">
    <property type="entry name" value="CYTOCHROME C OXIDASE POLYPEPTIDE VIC-2"/>
    <property type="match status" value="1"/>
</dbReference>
<dbReference type="SMART" id="SM00181">
    <property type="entry name" value="EGF"/>
    <property type="match status" value="24"/>
</dbReference>
<dbReference type="PROSITE" id="PS00022">
    <property type="entry name" value="EGF_1"/>
    <property type="match status" value="24"/>
</dbReference>
<feature type="disulfide bond" evidence="7">
    <location>
        <begin position="271"/>
        <end position="280"/>
    </location>
</feature>
<reference evidence="10" key="1">
    <citation type="journal article" date="2017" name="bioRxiv">
        <title>Comparative analysis of the genomes of Stylophora pistillata and Acropora digitifera provides evidence for extensive differences between species of corals.</title>
        <authorList>
            <person name="Voolstra C.R."/>
            <person name="Li Y."/>
            <person name="Liew Y.J."/>
            <person name="Baumgarten S."/>
            <person name="Zoccola D."/>
            <person name="Flot J.-F."/>
            <person name="Tambutte S."/>
            <person name="Allemand D."/>
            <person name="Aranda M."/>
        </authorList>
    </citation>
    <scope>NUCLEOTIDE SEQUENCE [LARGE SCALE GENOMIC DNA]</scope>
</reference>
<dbReference type="InterPro" id="IPR057774">
    <property type="entry name" value="D8C_UMOD/GP2/OIT3-like"/>
</dbReference>
<feature type="disulfide bond" evidence="7">
    <location>
        <begin position="1479"/>
        <end position="1488"/>
    </location>
</feature>
<feature type="domain" description="EGF-like" evidence="8">
    <location>
        <begin position="1179"/>
        <end position="1216"/>
    </location>
</feature>
<dbReference type="PRINTS" id="PR00010">
    <property type="entry name" value="EGFBLOOD"/>
</dbReference>
<feature type="domain" description="EGF-like" evidence="8">
    <location>
        <begin position="1810"/>
        <end position="1846"/>
    </location>
</feature>
<feature type="disulfide bond" evidence="7">
    <location>
        <begin position="1517"/>
        <end position="1526"/>
    </location>
</feature>
<evidence type="ECO:0000256" key="7">
    <source>
        <dbReference type="PROSITE-ProRule" id="PRU00076"/>
    </source>
</evidence>
<feature type="domain" description="EGF-like" evidence="8">
    <location>
        <begin position="1733"/>
        <end position="1770"/>
    </location>
</feature>
<dbReference type="GO" id="GO:0005112">
    <property type="term" value="F:Notch binding"/>
    <property type="evidence" value="ECO:0007669"/>
    <property type="project" value="TreeGrafter"/>
</dbReference>
<dbReference type="EMBL" id="LSMT01000245">
    <property type="protein sequence ID" value="PFX22262.1"/>
    <property type="molecule type" value="Genomic_DNA"/>
</dbReference>
<dbReference type="GO" id="GO:0042063">
    <property type="term" value="P:gliogenesis"/>
    <property type="evidence" value="ECO:0007669"/>
    <property type="project" value="UniProtKB-ARBA"/>
</dbReference>
<feature type="disulfide bond" evidence="7">
    <location>
        <begin position="1440"/>
        <end position="1449"/>
    </location>
</feature>
<feature type="domain" description="EGF-like" evidence="8">
    <location>
        <begin position="408"/>
        <end position="445"/>
    </location>
</feature>
<dbReference type="FunFam" id="2.10.25.10:FF:000471">
    <property type="entry name" value="Protein lin-12"/>
    <property type="match status" value="5"/>
</dbReference>
<feature type="domain" description="EGF-like" evidence="8">
    <location>
        <begin position="814"/>
        <end position="850"/>
    </location>
</feature>
<organism evidence="9 10">
    <name type="scientific">Stylophora pistillata</name>
    <name type="common">Smooth cauliflower coral</name>
    <dbReference type="NCBI Taxonomy" id="50429"/>
    <lineage>
        <taxon>Eukaryota</taxon>
        <taxon>Metazoa</taxon>
        <taxon>Cnidaria</taxon>
        <taxon>Anthozoa</taxon>
        <taxon>Hexacorallia</taxon>
        <taxon>Scleractinia</taxon>
        <taxon>Astrocoeniina</taxon>
        <taxon>Pocilloporidae</taxon>
        <taxon>Stylophora</taxon>
    </lineage>
</organism>
<feature type="domain" description="EGF-like" evidence="8">
    <location>
        <begin position="1655"/>
        <end position="1692"/>
    </location>
</feature>
<dbReference type="SUPFAM" id="SSF57184">
    <property type="entry name" value="Growth factor receptor domain"/>
    <property type="match status" value="5"/>
</dbReference>
<feature type="domain" description="EGF-like" evidence="8">
    <location>
        <begin position="1218"/>
        <end position="1255"/>
    </location>
</feature>
<comment type="caution">
    <text evidence="7">Lacks conserved residue(s) required for the propagation of feature annotation.</text>
</comment>
<dbReference type="Gene3D" id="2.10.25.10">
    <property type="entry name" value="Laminin"/>
    <property type="match status" value="24"/>
</dbReference>
<feature type="disulfide bond" evidence="7">
    <location>
        <begin position="233"/>
        <end position="242"/>
    </location>
</feature>
<dbReference type="Pfam" id="PF00008">
    <property type="entry name" value="EGF"/>
    <property type="match status" value="6"/>
</dbReference>
<dbReference type="InterPro" id="IPR018097">
    <property type="entry name" value="EGF_Ca-bd_CS"/>
</dbReference>
<feature type="domain" description="EGF-like" evidence="8">
    <location>
        <begin position="775"/>
        <end position="812"/>
    </location>
</feature>
<dbReference type="FunFam" id="2.10.25.10:FF:000173">
    <property type="entry name" value="Neurogenic locus notch protein 2"/>
    <property type="match status" value="3"/>
</dbReference>
<feature type="domain" description="EGF-like" evidence="8">
    <location>
        <begin position="1016"/>
        <end position="1052"/>
    </location>
</feature>
<feature type="domain" description="EGF-like" evidence="8">
    <location>
        <begin position="612"/>
        <end position="648"/>
    </location>
</feature>
<dbReference type="FunFam" id="2.10.25.10:FF:000066">
    <property type="entry name" value="FAT atypical cadherin 4"/>
    <property type="match status" value="1"/>
</dbReference>
<feature type="disulfide bond" evidence="7">
    <location>
        <begin position="1836"/>
        <end position="1845"/>
    </location>
</feature>
<keyword evidence="5 7" id="KW-1015">Disulfide bond</keyword>
<evidence type="ECO:0000256" key="6">
    <source>
        <dbReference type="ARBA" id="ARBA00023180"/>
    </source>
</evidence>
<evidence type="ECO:0000313" key="10">
    <source>
        <dbReference type="Proteomes" id="UP000225706"/>
    </source>
</evidence>
<dbReference type="Proteomes" id="UP000225706">
    <property type="component" value="Unassembled WGS sequence"/>
</dbReference>
<feature type="domain" description="EGF-like" evidence="8">
    <location>
        <begin position="206"/>
        <end position="243"/>
    </location>
</feature>
<dbReference type="CDD" id="cd00054">
    <property type="entry name" value="EGF_CA"/>
    <property type="match status" value="24"/>
</dbReference>
<dbReference type="GO" id="GO:0000902">
    <property type="term" value="P:cell morphogenesis"/>
    <property type="evidence" value="ECO:0007669"/>
    <property type="project" value="UniProtKB-ARBA"/>
</dbReference>
<dbReference type="PANTHER" id="PTHR12916:SF4">
    <property type="entry name" value="UNINFLATABLE, ISOFORM C"/>
    <property type="match status" value="1"/>
</dbReference>
<evidence type="ECO:0000313" key="9">
    <source>
        <dbReference type="EMBL" id="PFX22262.1"/>
    </source>
</evidence>
<feature type="disulfide bond" evidence="7">
    <location>
        <begin position="1721"/>
        <end position="1730"/>
    </location>
</feature>
<dbReference type="Pfam" id="PF07645">
    <property type="entry name" value="EGF_CA"/>
    <property type="match status" value="14"/>
</dbReference>
<feature type="disulfide bond" evidence="7">
    <location>
        <begin position="1323"/>
        <end position="1332"/>
    </location>
</feature>
<keyword evidence="4" id="KW-0677">Repeat</keyword>
<dbReference type="Pfam" id="PF23283">
    <property type="entry name" value="D8C_UMOD"/>
    <property type="match status" value="8"/>
</dbReference>
<feature type="domain" description="EGF-like" evidence="8">
    <location>
        <begin position="1772"/>
        <end position="1808"/>
    </location>
</feature>
<name>A0A2B4S177_STYPI</name>
<dbReference type="InterPro" id="IPR000152">
    <property type="entry name" value="EGF-type_Asp/Asn_hydroxyl_site"/>
</dbReference>
<dbReference type="FunFam" id="2.10.25.10:FF:000151">
    <property type="entry name" value="FAT atypical cadherin 4"/>
    <property type="match status" value="6"/>
</dbReference>
<dbReference type="GO" id="GO:0007219">
    <property type="term" value="P:Notch signaling pathway"/>
    <property type="evidence" value="ECO:0007669"/>
    <property type="project" value="TreeGrafter"/>
</dbReference>
<keyword evidence="6" id="KW-0325">Glycoprotein</keyword>
<gene>
    <name evidence="9" type="primary">EGF1</name>
    <name evidence="9" type="ORF">AWC38_SpisGene13231</name>
</gene>
<feature type="domain" description="EGF-like" evidence="8">
    <location>
        <begin position="1374"/>
        <end position="1411"/>
    </location>
</feature>
<dbReference type="FunFam" id="2.10.25.10:FF:000327">
    <property type="entry name" value="neurogenic locus notch homolog protein 4"/>
    <property type="match status" value="4"/>
</dbReference>
<dbReference type="STRING" id="50429.A0A2B4S177"/>
<comment type="caution">
    <text evidence="9">The sequence shown here is derived from an EMBL/GenBank/DDBJ whole genome shotgun (WGS) entry which is preliminary data.</text>
</comment>
<protein>
    <submittedName>
        <fullName evidence="9">Fibropellin-1</fullName>
    </submittedName>
</protein>
<evidence type="ECO:0000259" key="8">
    <source>
        <dbReference type="PROSITE" id="PS50026"/>
    </source>
</evidence>
<proteinExistence type="inferred from homology"/>
<feature type="domain" description="EGF-like" evidence="8">
    <location>
        <begin position="977"/>
        <end position="1014"/>
    </location>
</feature>
<feature type="domain" description="EGF-like" evidence="8">
    <location>
        <begin position="1413"/>
        <end position="1450"/>
    </location>
</feature>
<feature type="disulfide bond" evidence="7">
    <location>
        <begin position="638"/>
        <end position="647"/>
    </location>
</feature>
<feature type="disulfide bond" evidence="7">
    <location>
        <begin position="1245"/>
        <end position="1254"/>
    </location>
</feature>
<dbReference type="PROSITE" id="PS50026">
    <property type="entry name" value="EGF_3"/>
    <property type="match status" value="24"/>
</dbReference>
<evidence type="ECO:0000256" key="3">
    <source>
        <dbReference type="ARBA" id="ARBA00022729"/>
    </source>
</evidence>
<dbReference type="GO" id="GO:0048666">
    <property type="term" value="P:neuron development"/>
    <property type="evidence" value="ECO:0007669"/>
    <property type="project" value="UniProtKB-ARBA"/>
</dbReference>
<feature type="disulfide bond" evidence="7">
    <location>
        <begin position="1004"/>
        <end position="1013"/>
    </location>
</feature>
<evidence type="ECO:0000256" key="5">
    <source>
        <dbReference type="ARBA" id="ARBA00023157"/>
    </source>
</evidence>
<keyword evidence="10" id="KW-1185">Reference proteome</keyword>
<accession>A0A2B4S177</accession>
<feature type="disulfide bond" evidence="7">
    <location>
        <begin position="473"/>
        <end position="482"/>
    </location>
</feature>
<dbReference type="PROSITE" id="PS00010">
    <property type="entry name" value="ASX_HYDROXYL"/>
    <property type="match status" value="22"/>
</dbReference>
<dbReference type="OrthoDB" id="283575at2759"/>
<feature type="disulfide bond" evidence="7">
    <location>
        <begin position="1682"/>
        <end position="1691"/>
    </location>
</feature>
<feature type="disulfide bond" evidence="7">
    <location>
        <begin position="802"/>
        <end position="811"/>
    </location>
</feature>
<feature type="domain" description="EGF-like" evidence="8">
    <location>
        <begin position="1335"/>
        <end position="1372"/>
    </location>
</feature>
<dbReference type="FunFam" id="2.10.25.10:FF:000230">
    <property type="entry name" value="Delta-like protein"/>
    <property type="match status" value="3"/>
</dbReference>